<name>A0A5C6DW06_9BACT</name>
<keyword evidence="3" id="KW-1185">Reference proteome</keyword>
<dbReference type="EMBL" id="SJPV01000002">
    <property type="protein sequence ID" value="TWU40772.1"/>
    <property type="molecule type" value="Genomic_DNA"/>
</dbReference>
<evidence type="ECO:0000313" key="3">
    <source>
        <dbReference type="Proteomes" id="UP000319143"/>
    </source>
</evidence>
<dbReference type="Proteomes" id="UP000319143">
    <property type="component" value="Unassembled WGS sequence"/>
</dbReference>
<comment type="caution">
    <text evidence="2">The sequence shown here is derived from an EMBL/GenBank/DDBJ whole genome shotgun (WGS) entry which is preliminary data.</text>
</comment>
<sequence length="89" mass="9526" precursor="true">MKRFAALSFAVFALSTSAMAGGPFPFFRSATPRSASSVRSSYQRNSQQSVRGLHAASLAMSDEQLNKVYGPSILVQDGKTIEAIRASNP</sequence>
<reference evidence="2 3" key="1">
    <citation type="submission" date="2019-02" db="EMBL/GenBank/DDBJ databases">
        <title>Deep-cultivation of Planctomycetes and their phenomic and genomic characterization uncovers novel biology.</title>
        <authorList>
            <person name="Wiegand S."/>
            <person name="Jogler M."/>
            <person name="Boedeker C."/>
            <person name="Pinto D."/>
            <person name="Vollmers J."/>
            <person name="Rivas-Marin E."/>
            <person name="Kohn T."/>
            <person name="Peeters S.H."/>
            <person name="Heuer A."/>
            <person name="Rast P."/>
            <person name="Oberbeckmann S."/>
            <person name="Bunk B."/>
            <person name="Jeske O."/>
            <person name="Meyerdierks A."/>
            <person name="Storesund J.E."/>
            <person name="Kallscheuer N."/>
            <person name="Luecker S."/>
            <person name="Lage O.M."/>
            <person name="Pohl T."/>
            <person name="Merkel B.J."/>
            <person name="Hornburger P."/>
            <person name="Mueller R.-W."/>
            <person name="Bruemmer F."/>
            <person name="Labrenz M."/>
            <person name="Spormann A.M."/>
            <person name="Op Den Camp H."/>
            <person name="Overmann J."/>
            <person name="Amann R."/>
            <person name="Jetten M.S.M."/>
            <person name="Mascher T."/>
            <person name="Medema M.H."/>
            <person name="Devos D.P."/>
            <person name="Kaster A.-K."/>
            <person name="Ovreas L."/>
            <person name="Rohde M."/>
            <person name="Galperin M.Y."/>
            <person name="Jogler C."/>
        </authorList>
    </citation>
    <scope>NUCLEOTIDE SEQUENCE [LARGE SCALE GENOMIC DNA]</scope>
    <source>
        <strain evidence="2 3">Poly41</strain>
    </source>
</reference>
<dbReference type="OrthoDB" id="9848975at2"/>
<feature type="signal peptide" evidence="1">
    <location>
        <begin position="1"/>
        <end position="20"/>
    </location>
</feature>
<feature type="chain" id="PRO_5023065454" evidence="1">
    <location>
        <begin position="21"/>
        <end position="89"/>
    </location>
</feature>
<proteinExistence type="predicted"/>
<accession>A0A5C6DW06</accession>
<evidence type="ECO:0000256" key="1">
    <source>
        <dbReference type="SAM" id="SignalP"/>
    </source>
</evidence>
<dbReference type="RefSeq" id="WP_146525325.1">
    <property type="nucleotide sequence ID" value="NZ_SJPV01000002.1"/>
</dbReference>
<keyword evidence="1" id="KW-0732">Signal</keyword>
<dbReference type="AlphaFoldDB" id="A0A5C6DW06"/>
<organism evidence="2 3">
    <name type="scientific">Novipirellula artificiosorum</name>
    <dbReference type="NCBI Taxonomy" id="2528016"/>
    <lineage>
        <taxon>Bacteria</taxon>
        <taxon>Pseudomonadati</taxon>
        <taxon>Planctomycetota</taxon>
        <taxon>Planctomycetia</taxon>
        <taxon>Pirellulales</taxon>
        <taxon>Pirellulaceae</taxon>
        <taxon>Novipirellula</taxon>
    </lineage>
</organism>
<protein>
    <submittedName>
        <fullName evidence="2">Uncharacterized protein</fullName>
    </submittedName>
</protein>
<evidence type="ECO:0000313" key="2">
    <source>
        <dbReference type="EMBL" id="TWU40772.1"/>
    </source>
</evidence>
<gene>
    <name evidence="2" type="ORF">Poly41_16070</name>
</gene>